<keyword evidence="1" id="KW-0472">Membrane</keyword>
<keyword evidence="1" id="KW-0812">Transmembrane</keyword>
<reference evidence="2 3" key="1">
    <citation type="submission" date="2012-01" db="EMBL/GenBank/DDBJ databases">
        <title>The Genome Sequence of Scardovia wiggsiae F0424.</title>
        <authorList>
            <consortium name="The Broad Institute Genome Sequencing Platform"/>
            <person name="Earl A."/>
            <person name="Ward D."/>
            <person name="Feldgarden M."/>
            <person name="Gevers D."/>
            <person name="Izard J."/>
            <person name="Ganesan A."/>
            <person name="Baranova O.V."/>
            <person name="Blanton J.M."/>
            <person name="Tanner A.C."/>
            <person name="Mathney J."/>
            <person name="Dewhirst F.E."/>
            <person name="Young S.K."/>
            <person name="Zeng Q."/>
            <person name="Gargeya S."/>
            <person name="Fitzgerald M."/>
            <person name="Haas B."/>
            <person name="Abouelleil A."/>
            <person name="Alvarado L."/>
            <person name="Arachchi H.M."/>
            <person name="Berlin A."/>
            <person name="Chapman S.B."/>
            <person name="Gearin G."/>
            <person name="Goldberg J."/>
            <person name="Griggs A."/>
            <person name="Gujja S."/>
            <person name="Hansen M."/>
            <person name="Heiman D."/>
            <person name="Howarth C."/>
            <person name="Larimer J."/>
            <person name="Lui A."/>
            <person name="MacDonald P.J.P."/>
            <person name="McCowen C."/>
            <person name="Montmayeur A."/>
            <person name="Murphy C."/>
            <person name="Neiman D."/>
            <person name="Pearson M."/>
            <person name="Priest M."/>
            <person name="Roberts A."/>
            <person name="Saif S."/>
            <person name="Shea T."/>
            <person name="Sisk P."/>
            <person name="Stolte C."/>
            <person name="Sykes S."/>
            <person name="Wortman J."/>
            <person name="Nusbaum C."/>
            <person name="Birren B."/>
        </authorList>
    </citation>
    <scope>NUCLEOTIDE SEQUENCE [LARGE SCALE GENOMIC DNA]</scope>
    <source>
        <strain evidence="2 3">F0424</strain>
    </source>
</reference>
<accession>J0X1M7</accession>
<evidence type="ECO:0000313" key="2">
    <source>
        <dbReference type="EMBL" id="EJD65301.1"/>
    </source>
</evidence>
<dbReference type="eggNOG" id="ENOG5031Y8I">
    <property type="taxonomic scope" value="Bacteria"/>
</dbReference>
<name>J0X1M7_9BIFI</name>
<keyword evidence="3" id="KW-1185">Reference proteome</keyword>
<dbReference type="OrthoDB" id="3233512at2"/>
<dbReference type="EMBL" id="AGZS01000001">
    <property type="protein sequence ID" value="EJD65301.1"/>
    <property type="molecule type" value="Genomic_DNA"/>
</dbReference>
<feature type="transmembrane region" description="Helical" evidence="1">
    <location>
        <begin position="63"/>
        <end position="83"/>
    </location>
</feature>
<evidence type="ECO:0000256" key="1">
    <source>
        <dbReference type="SAM" id="Phobius"/>
    </source>
</evidence>
<sequence length="110" mass="12041">MSTTTIIISVILGVVGLSAGLVFGFLPMDTRKMTQSHQRLSTILGTVSMGGVIILIFTNQNIASWVLIGALLAGFIIGAIPAIHSRAVKRFPYFQPQEEHQPVRRPRKNK</sequence>
<gene>
    <name evidence="2" type="ORF">HMPREF9156_00065</name>
</gene>
<protein>
    <submittedName>
        <fullName evidence="2">Uncharacterized protein</fullName>
    </submittedName>
</protein>
<keyword evidence="1" id="KW-1133">Transmembrane helix</keyword>
<dbReference type="HOGENOM" id="CLU_143998_1_0_11"/>
<dbReference type="RefSeq" id="WP_007147133.1">
    <property type="nucleotide sequence ID" value="NZ_AKCI01000001.1"/>
</dbReference>
<feature type="transmembrane region" description="Helical" evidence="1">
    <location>
        <begin position="6"/>
        <end position="28"/>
    </location>
</feature>
<dbReference type="Proteomes" id="UP000006415">
    <property type="component" value="Unassembled WGS sequence"/>
</dbReference>
<dbReference type="STRING" id="857290.HMPREF9156_00065"/>
<evidence type="ECO:0000313" key="3">
    <source>
        <dbReference type="Proteomes" id="UP000006415"/>
    </source>
</evidence>
<dbReference type="AlphaFoldDB" id="J0X1M7"/>
<feature type="transmembrane region" description="Helical" evidence="1">
    <location>
        <begin position="40"/>
        <end position="57"/>
    </location>
</feature>
<organism evidence="2 3">
    <name type="scientific">Scardovia wiggsiae F0424</name>
    <dbReference type="NCBI Taxonomy" id="857290"/>
    <lineage>
        <taxon>Bacteria</taxon>
        <taxon>Bacillati</taxon>
        <taxon>Actinomycetota</taxon>
        <taxon>Actinomycetes</taxon>
        <taxon>Bifidobacteriales</taxon>
        <taxon>Bifidobacteriaceae</taxon>
        <taxon>Scardovia</taxon>
    </lineage>
</organism>
<comment type="caution">
    <text evidence="2">The sequence shown here is derived from an EMBL/GenBank/DDBJ whole genome shotgun (WGS) entry which is preliminary data.</text>
</comment>
<proteinExistence type="predicted"/>